<keyword evidence="1" id="KW-1133">Transmembrane helix</keyword>
<dbReference type="EMBL" id="BMAV01009531">
    <property type="protein sequence ID" value="GFY53877.1"/>
    <property type="molecule type" value="Genomic_DNA"/>
</dbReference>
<accession>A0A8X6XJN2</accession>
<evidence type="ECO:0000256" key="1">
    <source>
        <dbReference type="SAM" id="Phobius"/>
    </source>
</evidence>
<name>A0A8X6XJN2_9ARAC</name>
<feature type="transmembrane region" description="Helical" evidence="1">
    <location>
        <begin position="65"/>
        <end position="91"/>
    </location>
</feature>
<dbReference type="Proteomes" id="UP000886998">
    <property type="component" value="Unassembled WGS sequence"/>
</dbReference>
<evidence type="ECO:0000313" key="2">
    <source>
        <dbReference type="EMBL" id="GFY53877.1"/>
    </source>
</evidence>
<keyword evidence="3" id="KW-1185">Reference proteome</keyword>
<keyword evidence="1" id="KW-0472">Membrane</keyword>
<feature type="transmembrane region" description="Helical" evidence="1">
    <location>
        <begin position="41"/>
        <end position="59"/>
    </location>
</feature>
<sequence length="150" mass="16726">MAPHQSVVHTPLYESITPITGGQPLPPPPYPDNGARTTRGVLLLFILHIFYSLIGLTIGCIEQEILPIHVACAFFGISGILLMVVLVRILLFYLYRRRLEVSGVPLHPAEILTFANYLRILVFRTPKGYITETATTNNETQTEDIALLLN</sequence>
<evidence type="ECO:0000313" key="3">
    <source>
        <dbReference type="Proteomes" id="UP000886998"/>
    </source>
</evidence>
<gene>
    <name evidence="2" type="primary">NCL1_15663</name>
    <name evidence="2" type="ORF">TNIN_19311</name>
</gene>
<proteinExistence type="predicted"/>
<comment type="caution">
    <text evidence="2">The sequence shown here is derived from an EMBL/GenBank/DDBJ whole genome shotgun (WGS) entry which is preliminary data.</text>
</comment>
<organism evidence="2 3">
    <name type="scientific">Trichonephila inaurata madagascariensis</name>
    <dbReference type="NCBI Taxonomy" id="2747483"/>
    <lineage>
        <taxon>Eukaryota</taxon>
        <taxon>Metazoa</taxon>
        <taxon>Ecdysozoa</taxon>
        <taxon>Arthropoda</taxon>
        <taxon>Chelicerata</taxon>
        <taxon>Arachnida</taxon>
        <taxon>Araneae</taxon>
        <taxon>Araneomorphae</taxon>
        <taxon>Entelegynae</taxon>
        <taxon>Araneoidea</taxon>
        <taxon>Nephilidae</taxon>
        <taxon>Trichonephila</taxon>
        <taxon>Trichonephila inaurata</taxon>
    </lineage>
</organism>
<dbReference type="AlphaFoldDB" id="A0A8X6XJN2"/>
<keyword evidence="1" id="KW-0812">Transmembrane</keyword>
<reference evidence="2" key="1">
    <citation type="submission" date="2020-08" db="EMBL/GenBank/DDBJ databases">
        <title>Multicomponent nature underlies the extraordinary mechanical properties of spider dragline silk.</title>
        <authorList>
            <person name="Kono N."/>
            <person name="Nakamura H."/>
            <person name="Mori M."/>
            <person name="Yoshida Y."/>
            <person name="Ohtoshi R."/>
            <person name="Malay A.D."/>
            <person name="Moran D.A.P."/>
            <person name="Tomita M."/>
            <person name="Numata K."/>
            <person name="Arakawa K."/>
        </authorList>
    </citation>
    <scope>NUCLEOTIDE SEQUENCE</scope>
</reference>
<protein>
    <submittedName>
        <fullName evidence="2">Uncharacterized protein</fullName>
    </submittedName>
</protein>